<evidence type="ECO:0000313" key="4">
    <source>
        <dbReference type="RefSeq" id="XP_051858707.1"/>
    </source>
</evidence>
<dbReference type="OrthoDB" id="27073at2759"/>
<dbReference type="SUPFAM" id="SSF74788">
    <property type="entry name" value="Cullin repeat-like"/>
    <property type="match status" value="1"/>
</dbReference>
<feature type="domain" description="Cullin N-terminal" evidence="2">
    <location>
        <begin position="7"/>
        <end position="228"/>
    </location>
</feature>
<dbReference type="Pfam" id="PF00888">
    <property type="entry name" value="Cullin"/>
    <property type="match status" value="1"/>
</dbReference>
<comment type="similarity">
    <text evidence="1">Belongs to the cullin family.</text>
</comment>
<reference evidence="4" key="1">
    <citation type="submission" date="2025-08" db="UniProtKB">
        <authorList>
            <consortium name="RefSeq"/>
        </authorList>
    </citation>
    <scope>IDENTIFICATION</scope>
    <source>
        <strain evidence="4">15112-1751.03</strain>
        <tissue evidence="4">Whole Adult</tissue>
    </source>
</reference>
<keyword evidence="3" id="KW-1185">Reference proteome</keyword>
<dbReference type="Gene3D" id="1.20.1310.10">
    <property type="entry name" value="Cullin Repeats"/>
    <property type="match status" value="2"/>
</dbReference>
<dbReference type="InterPro" id="IPR045093">
    <property type="entry name" value="Cullin"/>
</dbReference>
<sequence length="233" mass="27978">MVALELQKDNPGLSHEELYHKAYEVVMNKHGFRMYNGLRELLTDHLKQKVREELLSNLNRNFRSKLNEVWIEHKTSMRMLSDMLGYMDRSYAEPRGLESVYILGLQLFRYEIIEFEDIKQKLRQNLLDLIEAERLGKSINELEIKNVCTMLHTLGKNTRYVYEQIFEEPFLAQTEKFYERKVGMILEDKTCDFEQEMKLHIEKESARLTKYLDKETEQKVVKLLEEIIKKYKT</sequence>
<dbReference type="GeneID" id="117563839"/>
<dbReference type="InterPro" id="IPR001373">
    <property type="entry name" value="Cullin_N"/>
</dbReference>
<accession>A0A9C6T216</accession>
<dbReference type="InterPro" id="IPR016159">
    <property type="entry name" value="Cullin_repeat-like_dom_sf"/>
</dbReference>
<dbReference type="Proteomes" id="UP000515160">
    <property type="component" value="Chromosome 2L"/>
</dbReference>
<evidence type="ECO:0000313" key="3">
    <source>
        <dbReference type="Proteomes" id="UP000515160"/>
    </source>
</evidence>
<dbReference type="RefSeq" id="XP_051858707.1">
    <property type="nucleotide sequence ID" value="XM_052002747.1"/>
</dbReference>
<dbReference type="GO" id="GO:0031625">
    <property type="term" value="F:ubiquitin protein ligase binding"/>
    <property type="evidence" value="ECO:0007669"/>
    <property type="project" value="InterPro"/>
</dbReference>
<organism evidence="3 4">
    <name type="scientific">Drosophila albomicans</name>
    <name type="common">Fruit fly</name>
    <dbReference type="NCBI Taxonomy" id="7291"/>
    <lineage>
        <taxon>Eukaryota</taxon>
        <taxon>Metazoa</taxon>
        <taxon>Ecdysozoa</taxon>
        <taxon>Arthropoda</taxon>
        <taxon>Hexapoda</taxon>
        <taxon>Insecta</taxon>
        <taxon>Pterygota</taxon>
        <taxon>Neoptera</taxon>
        <taxon>Endopterygota</taxon>
        <taxon>Diptera</taxon>
        <taxon>Brachycera</taxon>
        <taxon>Muscomorpha</taxon>
        <taxon>Ephydroidea</taxon>
        <taxon>Drosophilidae</taxon>
        <taxon>Drosophila</taxon>
    </lineage>
</organism>
<dbReference type="FunFam" id="1.20.1310.10:FF:000001">
    <property type="entry name" value="Cullin 3"/>
    <property type="match status" value="1"/>
</dbReference>
<name>A0A9C6T216_DROAB</name>
<protein>
    <submittedName>
        <fullName evidence="4">Cullin-3-B-like</fullName>
    </submittedName>
</protein>
<evidence type="ECO:0000256" key="1">
    <source>
        <dbReference type="ARBA" id="ARBA00006019"/>
    </source>
</evidence>
<gene>
    <name evidence="4" type="primary">LOC117563839</name>
</gene>
<proteinExistence type="inferred from homology"/>
<dbReference type="PANTHER" id="PTHR11932">
    <property type="entry name" value="CULLIN"/>
    <property type="match status" value="1"/>
</dbReference>
<dbReference type="AlphaFoldDB" id="A0A9C6T216"/>
<dbReference type="GO" id="GO:0006511">
    <property type="term" value="P:ubiquitin-dependent protein catabolic process"/>
    <property type="evidence" value="ECO:0007669"/>
    <property type="project" value="InterPro"/>
</dbReference>
<evidence type="ECO:0000259" key="2">
    <source>
        <dbReference type="Pfam" id="PF00888"/>
    </source>
</evidence>